<comment type="caution">
    <text evidence="1">The sequence shown here is derived from an EMBL/GenBank/DDBJ whole genome shotgun (WGS) entry which is preliminary data.</text>
</comment>
<accession>A0A9P5SAF0</accession>
<proteinExistence type="predicted"/>
<gene>
    <name evidence="1" type="ORF">BG006_004835</name>
</gene>
<organism evidence="1 2">
    <name type="scientific">Podila minutissima</name>
    <dbReference type="NCBI Taxonomy" id="64525"/>
    <lineage>
        <taxon>Eukaryota</taxon>
        <taxon>Fungi</taxon>
        <taxon>Fungi incertae sedis</taxon>
        <taxon>Mucoromycota</taxon>
        <taxon>Mortierellomycotina</taxon>
        <taxon>Mortierellomycetes</taxon>
        <taxon>Mortierellales</taxon>
        <taxon>Mortierellaceae</taxon>
        <taxon>Podila</taxon>
    </lineage>
</organism>
<dbReference type="AlphaFoldDB" id="A0A9P5SAF0"/>
<evidence type="ECO:0000313" key="2">
    <source>
        <dbReference type="Proteomes" id="UP000696485"/>
    </source>
</evidence>
<dbReference type="Proteomes" id="UP000696485">
    <property type="component" value="Unassembled WGS sequence"/>
</dbReference>
<keyword evidence="2" id="KW-1185">Reference proteome</keyword>
<sequence>DWYSFTSITAAAIPVPKEALQQPFDLHGFELMTVMHEHYDDDLEDFRKEYHGTMICLADTELLPHR</sequence>
<dbReference type="EMBL" id="JAAAUY010002693">
    <property type="protein sequence ID" value="KAF9310363.1"/>
    <property type="molecule type" value="Genomic_DNA"/>
</dbReference>
<feature type="non-terminal residue" evidence="1">
    <location>
        <position position="1"/>
    </location>
</feature>
<evidence type="ECO:0000313" key="1">
    <source>
        <dbReference type="EMBL" id="KAF9310363.1"/>
    </source>
</evidence>
<protein>
    <submittedName>
        <fullName evidence="1">Uncharacterized protein</fullName>
    </submittedName>
</protein>
<name>A0A9P5SAF0_9FUNG</name>
<feature type="non-terminal residue" evidence="1">
    <location>
        <position position="66"/>
    </location>
</feature>
<reference evidence="1" key="1">
    <citation type="journal article" date="2020" name="Fungal Divers.">
        <title>Resolving the Mortierellaceae phylogeny through synthesis of multi-gene phylogenetics and phylogenomics.</title>
        <authorList>
            <person name="Vandepol N."/>
            <person name="Liber J."/>
            <person name="Desiro A."/>
            <person name="Na H."/>
            <person name="Kennedy M."/>
            <person name="Barry K."/>
            <person name="Grigoriev I.V."/>
            <person name="Miller A.N."/>
            <person name="O'Donnell K."/>
            <person name="Stajich J.E."/>
            <person name="Bonito G."/>
        </authorList>
    </citation>
    <scope>NUCLEOTIDE SEQUENCE</scope>
    <source>
        <strain evidence="1">NVP1</strain>
    </source>
</reference>